<organism evidence="1 2">
    <name type="scientific">Chaenocephalus aceratus</name>
    <name type="common">Blackfin icefish</name>
    <name type="synonym">Chaenichthys aceratus</name>
    <dbReference type="NCBI Taxonomy" id="36190"/>
    <lineage>
        <taxon>Eukaryota</taxon>
        <taxon>Metazoa</taxon>
        <taxon>Chordata</taxon>
        <taxon>Craniata</taxon>
        <taxon>Vertebrata</taxon>
        <taxon>Euteleostomi</taxon>
        <taxon>Actinopterygii</taxon>
        <taxon>Neopterygii</taxon>
        <taxon>Teleostei</taxon>
        <taxon>Neoteleostei</taxon>
        <taxon>Acanthomorphata</taxon>
        <taxon>Eupercaria</taxon>
        <taxon>Perciformes</taxon>
        <taxon>Notothenioidei</taxon>
        <taxon>Channichthyidae</taxon>
        <taxon>Chaenocephalus</taxon>
    </lineage>
</organism>
<reference evidence="1" key="1">
    <citation type="submission" date="2022-05" db="EMBL/GenBank/DDBJ databases">
        <title>Chromosome-level genome of Chaenocephalus aceratus.</title>
        <authorList>
            <person name="Park H."/>
        </authorList>
    </citation>
    <scope>NUCLEOTIDE SEQUENCE</scope>
    <source>
        <strain evidence="1">KU_202001</strain>
    </source>
</reference>
<comment type="caution">
    <text evidence="1">The sequence shown here is derived from an EMBL/GenBank/DDBJ whole genome shotgun (WGS) entry which is preliminary data.</text>
</comment>
<dbReference type="Proteomes" id="UP001057452">
    <property type="component" value="Chromosome 24"/>
</dbReference>
<proteinExistence type="predicted"/>
<sequence length="215" mass="24071">MYGSIKNVETNCLSILQNHRTFSLCYSELRNCSTKTELELSQKDGKSPVLRNISSTPLPLVEEEFLGPQGEEMCQDSEEGDVGELKIRYEDYQENKTERTIVAQQEAHYKFFPSVILSNCLSRKKAGSKKMADPCSKLEQAEPRRSKLKVYKKRLGMAAQRNISNIVEASENTSSDSEVSTALTPTTPACPVTSDTEMPVLEYKSIQSLSQLKMG</sequence>
<protein>
    <submittedName>
        <fullName evidence="1">Uncharacterized protein</fullName>
    </submittedName>
</protein>
<evidence type="ECO:0000313" key="2">
    <source>
        <dbReference type="Proteomes" id="UP001057452"/>
    </source>
</evidence>
<gene>
    <name evidence="1" type="ORF">KUCAC02_020052</name>
</gene>
<evidence type="ECO:0000313" key="1">
    <source>
        <dbReference type="EMBL" id="KAI4802198.1"/>
    </source>
</evidence>
<name>A0ACB9VQY8_CHAAC</name>
<dbReference type="EMBL" id="CM043808">
    <property type="protein sequence ID" value="KAI4802198.1"/>
    <property type="molecule type" value="Genomic_DNA"/>
</dbReference>
<accession>A0ACB9VQY8</accession>
<keyword evidence="2" id="KW-1185">Reference proteome</keyword>